<evidence type="ECO:0000256" key="1">
    <source>
        <dbReference type="ARBA" id="ARBA00022679"/>
    </source>
</evidence>
<dbReference type="OrthoDB" id="695179at2759"/>
<name>A0A835ESC9_9POAL</name>
<dbReference type="PANTHER" id="PTHR31896:SF43">
    <property type="entry name" value="PROTEIN ENHANCED PSEUDOMONAS SUSCEPTIBILITY 1"/>
    <property type="match status" value="1"/>
</dbReference>
<dbReference type="Proteomes" id="UP000636709">
    <property type="component" value="Unassembled WGS sequence"/>
</dbReference>
<keyword evidence="1" id="KW-0808">Transferase</keyword>
<dbReference type="AlphaFoldDB" id="A0A835ESC9"/>
<protein>
    <recommendedName>
        <fullName evidence="4">Acetyltransferase</fullName>
    </recommendedName>
</protein>
<dbReference type="Pfam" id="PF02458">
    <property type="entry name" value="Transferase"/>
    <property type="match status" value="1"/>
</dbReference>
<dbReference type="Gene3D" id="3.30.559.10">
    <property type="entry name" value="Chloramphenicol acetyltransferase-like domain"/>
    <property type="match status" value="1"/>
</dbReference>
<accession>A0A835ESC9</accession>
<evidence type="ECO:0008006" key="4">
    <source>
        <dbReference type="Google" id="ProtNLM"/>
    </source>
</evidence>
<sequence length="128" mass="14459">MDYYIPSVLWSLFPLNRTLGVDVSHPVLGAQVTELADGIFIAVSLNHTVADGTTFWHFINTWSEISWQNSSRDWEDAAAASTIVTGSSPRFDVYNNDFGWGRLVAVRRERRWEQDGREAAAEDAQLQL</sequence>
<dbReference type="PANTHER" id="PTHR31896">
    <property type="entry name" value="FAMILY REGULATORY PROTEIN, PUTATIVE (AFU_ORTHOLOGUE AFUA_3G14730)-RELATED"/>
    <property type="match status" value="1"/>
</dbReference>
<gene>
    <name evidence="2" type="ORF">HU200_028420</name>
</gene>
<evidence type="ECO:0000313" key="2">
    <source>
        <dbReference type="EMBL" id="KAF8712661.1"/>
    </source>
</evidence>
<comment type="caution">
    <text evidence="2">The sequence shown here is derived from an EMBL/GenBank/DDBJ whole genome shotgun (WGS) entry which is preliminary data.</text>
</comment>
<dbReference type="EMBL" id="JACEFO010001742">
    <property type="protein sequence ID" value="KAF8712661.1"/>
    <property type="molecule type" value="Genomic_DNA"/>
</dbReference>
<dbReference type="InterPro" id="IPR023213">
    <property type="entry name" value="CAT-like_dom_sf"/>
</dbReference>
<proteinExistence type="predicted"/>
<evidence type="ECO:0000313" key="3">
    <source>
        <dbReference type="Proteomes" id="UP000636709"/>
    </source>
</evidence>
<keyword evidence="3" id="KW-1185">Reference proteome</keyword>
<dbReference type="GO" id="GO:0016747">
    <property type="term" value="F:acyltransferase activity, transferring groups other than amino-acyl groups"/>
    <property type="evidence" value="ECO:0007669"/>
    <property type="project" value="UniProtKB-ARBA"/>
</dbReference>
<reference evidence="2" key="1">
    <citation type="submission" date="2020-07" db="EMBL/GenBank/DDBJ databases">
        <title>Genome sequence and genetic diversity analysis of an under-domesticated orphan crop, white fonio (Digitaria exilis).</title>
        <authorList>
            <person name="Bennetzen J.L."/>
            <person name="Chen S."/>
            <person name="Ma X."/>
            <person name="Wang X."/>
            <person name="Yssel A.E.J."/>
            <person name="Chaluvadi S.R."/>
            <person name="Johnson M."/>
            <person name="Gangashetty P."/>
            <person name="Hamidou F."/>
            <person name="Sanogo M.D."/>
            <person name="Zwaenepoel A."/>
            <person name="Wallace J."/>
            <person name="Van De Peer Y."/>
            <person name="Van Deynze A."/>
        </authorList>
    </citation>
    <scope>NUCLEOTIDE SEQUENCE</scope>
    <source>
        <tissue evidence="2">Leaves</tissue>
    </source>
</reference>
<organism evidence="2 3">
    <name type="scientific">Digitaria exilis</name>
    <dbReference type="NCBI Taxonomy" id="1010633"/>
    <lineage>
        <taxon>Eukaryota</taxon>
        <taxon>Viridiplantae</taxon>
        <taxon>Streptophyta</taxon>
        <taxon>Embryophyta</taxon>
        <taxon>Tracheophyta</taxon>
        <taxon>Spermatophyta</taxon>
        <taxon>Magnoliopsida</taxon>
        <taxon>Liliopsida</taxon>
        <taxon>Poales</taxon>
        <taxon>Poaceae</taxon>
        <taxon>PACMAD clade</taxon>
        <taxon>Panicoideae</taxon>
        <taxon>Panicodae</taxon>
        <taxon>Paniceae</taxon>
        <taxon>Anthephorinae</taxon>
        <taxon>Digitaria</taxon>
    </lineage>
</organism>
<dbReference type="InterPro" id="IPR051283">
    <property type="entry name" value="Sec_Metabolite_Acyltrans"/>
</dbReference>